<gene>
    <name evidence="1" type="ORF">CHS0354_039303</name>
</gene>
<evidence type="ECO:0000313" key="2">
    <source>
        <dbReference type="Proteomes" id="UP001195483"/>
    </source>
</evidence>
<evidence type="ECO:0000313" key="1">
    <source>
        <dbReference type="EMBL" id="KAK3602030.1"/>
    </source>
</evidence>
<comment type="caution">
    <text evidence="1">The sequence shown here is derived from an EMBL/GenBank/DDBJ whole genome shotgun (WGS) entry which is preliminary data.</text>
</comment>
<reference evidence="1" key="1">
    <citation type="journal article" date="2021" name="Genome Biol. Evol.">
        <title>A High-Quality Reference Genome for a Parasitic Bivalve with Doubly Uniparental Inheritance (Bivalvia: Unionida).</title>
        <authorList>
            <person name="Smith C.H."/>
        </authorList>
    </citation>
    <scope>NUCLEOTIDE SEQUENCE</scope>
    <source>
        <strain evidence="1">CHS0354</strain>
    </source>
</reference>
<name>A0AAE0T1F3_9BIVA</name>
<reference evidence="1" key="3">
    <citation type="submission" date="2023-05" db="EMBL/GenBank/DDBJ databases">
        <authorList>
            <person name="Smith C.H."/>
        </authorList>
    </citation>
    <scope>NUCLEOTIDE SEQUENCE</scope>
    <source>
        <strain evidence="1">CHS0354</strain>
        <tissue evidence="1">Mantle</tissue>
    </source>
</reference>
<organism evidence="1 2">
    <name type="scientific">Potamilus streckersoni</name>
    <dbReference type="NCBI Taxonomy" id="2493646"/>
    <lineage>
        <taxon>Eukaryota</taxon>
        <taxon>Metazoa</taxon>
        <taxon>Spiralia</taxon>
        <taxon>Lophotrochozoa</taxon>
        <taxon>Mollusca</taxon>
        <taxon>Bivalvia</taxon>
        <taxon>Autobranchia</taxon>
        <taxon>Heteroconchia</taxon>
        <taxon>Palaeoheterodonta</taxon>
        <taxon>Unionida</taxon>
        <taxon>Unionoidea</taxon>
        <taxon>Unionidae</taxon>
        <taxon>Ambleminae</taxon>
        <taxon>Lampsilini</taxon>
        <taxon>Potamilus</taxon>
    </lineage>
</organism>
<reference evidence="1" key="2">
    <citation type="journal article" date="2021" name="Genome Biol. Evol.">
        <title>Developing a high-quality reference genome for a parasitic bivalve with doubly uniparental inheritance (Bivalvia: Unionida).</title>
        <authorList>
            <person name="Smith C.H."/>
        </authorList>
    </citation>
    <scope>NUCLEOTIDE SEQUENCE</scope>
    <source>
        <strain evidence="1">CHS0354</strain>
        <tissue evidence="1">Mantle</tissue>
    </source>
</reference>
<dbReference type="Proteomes" id="UP001195483">
    <property type="component" value="Unassembled WGS sequence"/>
</dbReference>
<proteinExistence type="predicted"/>
<protein>
    <submittedName>
        <fullName evidence="1">Uncharacterized protein</fullName>
    </submittedName>
</protein>
<accession>A0AAE0T1F3</accession>
<dbReference type="EMBL" id="JAEAOA010002302">
    <property type="protein sequence ID" value="KAK3602030.1"/>
    <property type="molecule type" value="Genomic_DNA"/>
</dbReference>
<dbReference type="AlphaFoldDB" id="A0AAE0T1F3"/>
<sequence length="100" mass="11421">MKEKEMVAEDVFDTNKRVRIPTMVSMPSRCTKICVTKIIQMIERDLKPKIISETIDLAIVLGMNGTKHKLGMGVKIDKQTEDLTEELYKPARKHFNDLGS</sequence>
<keyword evidence="2" id="KW-1185">Reference proteome</keyword>